<name>A0A4S8QT08_9HELO</name>
<dbReference type="OrthoDB" id="3560632at2759"/>
<organism evidence="1 2">
    <name type="scientific">Botrytis galanthina</name>
    <dbReference type="NCBI Taxonomy" id="278940"/>
    <lineage>
        <taxon>Eukaryota</taxon>
        <taxon>Fungi</taxon>
        <taxon>Dikarya</taxon>
        <taxon>Ascomycota</taxon>
        <taxon>Pezizomycotina</taxon>
        <taxon>Leotiomycetes</taxon>
        <taxon>Helotiales</taxon>
        <taxon>Sclerotiniaceae</taxon>
        <taxon>Botrytis</taxon>
    </lineage>
</organism>
<evidence type="ECO:0000313" key="1">
    <source>
        <dbReference type="EMBL" id="THV46982.1"/>
    </source>
</evidence>
<evidence type="ECO:0000313" key="2">
    <source>
        <dbReference type="Proteomes" id="UP000308671"/>
    </source>
</evidence>
<proteinExistence type="predicted"/>
<accession>A0A4S8QT08</accession>
<dbReference type="Proteomes" id="UP000308671">
    <property type="component" value="Unassembled WGS sequence"/>
</dbReference>
<gene>
    <name evidence="1" type="ORF">BGAL_0344g00040</name>
</gene>
<keyword evidence="2" id="KW-1185">Reference proteome</keyword>
<sequence length="73" mass="8360">MQELERDRSSTGTTWGPTYRKIQDLEELAKDVDGITKFLGPLQAKEALKDLMRRKGHHLPKETNALEVDVPEQ</sequence>
<dbReference type="AlphaFoldDB" id="A0A4S8QT08"/>
<dbReference type="EMBL" id="PQXL01000344">
    <property type="protein sequence ID" value="THV46982.1"/>
    <property type="molecule type" value="Genomic_DNA"/>
</dbReference>
<comment type="caution">
    <text evidence="1">The sequence shown here is derived from an EMBL/GenBank/DDBJ whole genome shotgun (WGS) entry which is preliminary data.</text>
</comment>
<protein>
    <submittedName>
        <fullName evidence="1">Uncharacterized protein</fullName>
    </submittedName>
</protein>
<reference evidence="1 2" key="1">
    <citation type="submission" date="2017-12" db="EMBL/GenBank/DDBJ databases">
        <title>Comparative genomics of Botrytis spp.</title>
        <authorList>
            <person name="Valero-Jimenez C.A."/>
            <person name="Tapia P."/>
            <person name="Veloso J."/>
            <person name="Silva-Moreno E."/>
            <person name="Staats M."/>
            <person name="Valdes J.H."/>
            <person name="Van Kan J.A.L."/>
        </authorList>
    </citation>
    <scope>NUCLEOTIDE SEQUENCE [LARGE SCALE GENOMIC DNA]</scope>
    <source>
        <strain evidence="1 2">MUCL435</strain>
    </source>
</reference>